<organism evidence="2 3">
    <name type="scientific">Decorospora gaudefroyi</name>
    <dbReference type="NCBI Taxonomy" id="184978"/>
    <lineage>
        <taxon>Eukaryota</taxon>
        <taxon>Fungi</taxon>
        <taxon>Dikarya</taxon>
        <taxon>Ascomycota</taxon>
        <taxon>Pezizomycotina</taxon>
        <taxon>Dothideomycetes</taxon>
        <taxon>Pleosporomycetidae</taxon>
        <taxon>Pleosporales</taxon>
        <taxon>Pleosporineae</taxon>
        <taxon>Pleosporaceae</taxon>
        <taxon>Decorospora</taxon>
    </lineage>
</organism>
<dbReference type="Proteomes" id="UP000800040">
    <property type="component" value="Unassembled WGS sequence"/>
</dbReference>
<sequence length="153" mass="17243">MILKIKLLPPTIHLSTYGSRRRSGLIVTPYYSTPVRQYTRSSEGGFLVTAAVRHAVVGAVGHEVCRTRIVAVRREQCVNCWVTSRRAFFHYNHAQVVSERKHGRQKSASTRGKMRASRDQLRAGQSTATNSHQGGPDTRRKVDTYLMTHVRPA</sequence>
<feature type="compositionally biased region" description="Polar residues" evidence="1">
    <location>
        <begin position="123"/>
        <end position="133"/>
    </location>
</feature>
<evidence type="ECO:0000313" key="2">
    <source>
        <dbReference type="EMBL" id="KAF1837082.1"/>
    </source>
</evidence>
<evidence type="ECO:0000313" key="3">
    <source>
        <dbReference type="Proteomes" id="UP000800040"/>
    </source>
</evidence>
<feature type="region of interest" description="Disordered" evidence="1">
    <location>
        <begin position="99"/>
        <end position="142"/>
    </location>
</feature>
<dbReference type="EMBL" id="ML975266">
    <property type="protein sequence ID" value="KAF1837082.1"/>
    <property type="molecule type" value="Genomic_DNA"/>
</dbReference>
<dbReference type="AlphaFoldDB" id="A0A6A5KMM4"/>
<evidence type="ECO:0000256" key="1">
    <source>
        <dbReference type="SAM" id="MobiDB-lite"/>
    </source>
</evidence>
<gene>
    <name evidence="2" type="ORF">BDW02DRAFT_190418</name>
</gene>
<protein>
    <submittedName>
        <fullName evidence="2">Uncharacterized protein</fullName>
    </submittedName>
</protein>
<accession>A0A6A5KMM4</accession>
<keyword evidence="3" id="KW-1185">Reference proteome</keyword>
<name>A0A6A5KMM4_9PLEO</name>
<reference evidence="2" key="1">
    <citation type="submission" date="2020-01" db="EMBL/GenBank/DDBJ databases">
        <authorList>
            <consortium name="DOE Joint Genome Institute"/>
            <person name="Haridas S."/>
            <person name="Albert R."/>
            <person name="Binder M."/>
            <person name="Bloem J."/>
            <person name="Labutti K."/>
            <person name="Salamov A."/>
            <person name="Andreopoulos B."/>
            <person name="Baker S.E."/>
            <person name="Barry K."/>
            <person name="Bills G."/>
            <person name="Bluhm B.H."/>
            <person name="Cannon C."/>
            <person name="Castanera R."/>
            <person name="Culley D.E."/>
            <person name="Daum C."/>
            <person name="Ezra D."/>
            <person name="Gonzalez J.B."/>
            <person name="Henrissat B."/>
            <person name="Kuo A."/>
            <person name="Liang C."/>
            <person name="Lipzen A."/>
            <person name="Lutzoni F."/>
            <person name="Magnuson J."/>
            <person name="Mondo S."/>
            <person name="Nolan M."/>
            <person name="Ohm R."/>
            <person name="Pangilinan J."/>
            <person name="Park H.-J."/>
            <person name="Ramirez L."/>
            <person name="Alfaro M."/>
            <person name="Sun H."/>
            <person name="Tritt A."/>
            <person name="Yoshinaga Y."/>
            <person name="Zwiers L.-H."/>
            <person name="Turgeon B.G."/>
            <person name="Goodwin S.B."/>
            <person name="Spatafora J.W."/>
            <person name="Crous P.W."/>
            <person name="Grigoriev I.V."/>
        </authorList>
    </citation>
    <scope>NUCLEOTIDE SEQUENCE</scope>
    <source>
        <strain evidence="2">P77</strain>
    </source>
</reference>
<proteinExistence type="predicted"/>